<evidence type="ECO:0000313" key="1">
    <source>
        <dbReference type="EMBL" id="OSC34711.1"/>
    </source>
</evidence>
<dbReference type="OrthoDB" id="4165627at2"/>
<evidence type="ECO:0000313" key="2">
    <source>
        <dbReference type="Proteomes" id="UP000193577"/>
    </source>
</evidence>
<sequence>MTAALADLEKVFANGYTPDHIDSVLGDIFDRTGVSLVCVWEFIDGDGCGGDSQLYVLDDDGENLYELVGDLWPWLLDGKSEAPGGPGEPPQWKGKKVAMDLDAMGGEGQRNLAIETVED</sequence>
<comment type="caution">
    <text evidence="1">The sequence shown here is derived from an EMBL/GenBank/DDBJ whole genome shotgun (WGS) entry which is preliminary data.</text>
</comment>
<accession>A0A7I7SBR0</accession>
<name>A0A7I7SBR0_9MYCO</name>
<organism evidence="1 2">
    <name type="scientific">Mycolicibacillus koreensis</name>
    <dbReference type="NCBI Taxonomy" id="1069220"/>
    <lineage>
        <taxon>Bacteria</taxon>
        <taxon>Bacillati</taxon>
        <taxon>Actinomycetota</taxon>
        <taxon>Actinomycetes</taxon>
        <taxon>Mycobacteriales</taxon>
        <taxon>Mycobacteriaceae</taxon>
        <taxon>Mycolicibacillus</taxon>
    </lineage>
</organism>
<dbReference type="AlphaFoldDB" id="A0A7I7SBR0"/>
<proteinExistence type="predicted"/>
<keyword evidence="2" id="KW-1185">Reference proteome</keyword>
<dbReference type="EMBL" id="NCXO01000008">
    <property type="protein sequence ID" value="OSC34711.1"/>
    <property type="molecule type" value="Genomic_DNA"/>
</dbReference>
<reference evidence="1 2" key="1">
    <citation type="submission" date="2017-04" db="EMBL/GenBank/DDBJ databases">
        <title>The new phylogeny of genus Mycobacterium.</title>
        <authorList>
            <person name="Tortoli E."/>
            <person name="Trovato A."/>
            <person name="Cirillo D.M."/>
        </authorList>
    </citation>
    <scope>NUCLEOTIDE SEQUENCE [LARGE SCALE GENOMIC DNA]</scope>
    <source>
        <strain evidence="1 2">KCTC 19819</strain>
    </source>
</reference>
<gene>
    <name evidence="1" type="ORF">B8W67_05535</name>
</gene>
<dbReference type="Proteomes" id="UP000193577">
    <property type="component" value="Unassembled WGS sequence"/>
</dbReference>
<dbReference type="RefSeq" id="WP_085302698.1">
    <property type="nucleotide sequence ID" value="NZ_AP022594.1"/>
</dbReference>
<protein>
    <submittedName>
        <fullName evidence="1">Uncharacterized protein</fullName>
    </submittedName>
</protein>